<evidence type="ECO:0000256" key="1">
    <source>
        <dbReference type="SAM" id="SignalP"/>
    </source>
</evidence>
<dbReference type="OrthoDB" id="6307138at2759"/>
<name>A0A8J4SGP2_9TREM</name>
<dbReference type="SUPFAM" id="SSF55797">
    <property type="entry name" value="PR-1-like"/>
    <property type="match status" value="1"/>
</dbReference>
<dbReference type="EMBL" id="LUCH01006807">
    <property type="protein sequence ID" value="KAF5397083.1"/>
    <property type="molecule type" value="Genomic_DNA"/>
</dbReference>
<reference evidence="2" key="1">
    <citation type="submission" date="2019-05" db="EMBL/GenBank/DDBJ databases">
        <title>Annotation for the trematode Paragonimus heterotremus.</title>
        <authorList>
            <person name="Choi Y.-J."/>
        </authorList>
    </citation>
    <scope>NUCLEOTIDE SEQUENCE</scope>
    <source>
        <strain evidence="2">LC</strain>
    </source>
</reference>
<feature type="signal peptide" evidence="1">
    <location>
        <begin position="1"/>
        <end position="16"/>
    </location>
</feature>
<protein>
    <submittedName>
        <fullName evidence="2">Uncharacterized protein</fullName>
    </submittedName>
</protein>
<keyword evidence="3" id="KW-1185">Reference proteome</keyword>
<organism evidence="2 3">
    <name type="scientific">Paragonimus heterotremus</name>
    <dbReference type="NCBI Taxonomy" id="100268"/>
    <lineage>
        <taxon>Eukaryota</taxon>
        <taxon>Metazoa</taxon>
        <taxon>Spiralia</taxon>
        <taxon>Lophotrochozoa</taxon>
        <taxon>Platyhelminthes</taxon>
        <taxon>Trematoda</taxon>
        <taxon>Digenea</taxon>
        <taxon>Plagiorchiida</taxon>
        <taxon>Troglotremata</taxon>
        <taxon>Troglotrematidae</taxon>
        <taxon>Paragonimus</taxon>
    </lineage>
</organism>
<proteinExistence type="predicted"/>
<keyword evidence="1" id="KW-0732">Signal</keyword>
<evidence type="ECO:0000313" key="2">
    <source>
        <dbReference type="EMBL" id="KAF5397083.1"/>
    </source>
</evidence>
<dbReference type="AlphaFoldDB" id="A0A8J4SGP2"/>
<dbReference type="Proteomes" id="UP000748531">
    <property type="component" value="Unassembled WGS sequence"/>
</dbReference>
<gene>
    <name evidence="2" type="ORF">PHET_09787</name>
</gene>
<dbReference type="InterPro" id="IPR035940">
    <property type="entry name" value="CAP_sf"/>
</dbReference>
<evidence type="ECO:0000313" key="3">
    <source>
        <dbReference type="Proteomes" id="UP000748531"/>
    </source>
</evidence>
<sequence length="99" mass="11857">MMWYALILCDLLVIKGELTQKEKEKTLCFHDTLLQMTSNCRSTVKRKVNTLKWNNTLQHFARVYVQRTYFEDVNIPELHKFHIEANIISTEYKVDKYEG</sequence>
<accession>A0A8J4SGP2</accession>
<feature type="chain" id="PRO_5035177215" evidence="1">
    <location>
        <begin position="17"/>
        <end position="99"/>
    </location>
</feature>
<comment type="caution">
    <text evidence="2">The sequence shown here is derived from an EMBL/GenBank/DDBJ whole genome shotgun (WGS) entry which is preliminary data.</text>
</comment>